<dbReference type="Pfam" id="PF03476">
    <property type="entry name" value="MOSC_N"/>
    <property type="match status" value="1"/>
</dbReference>
<dbReference type="Proteomes" id="UP000663879">
    <property type="component" value="Unassembled WGS sequence"/>
</dbReference>
<dbReference type="OrthoDB" id="420046at2759"/>
<accession>A0A813M4L5</accession>
<dbReference type="EMBL" id="CAJNOC010000073">
    <property type="protein sequence ID" value="CAF0712368.1"/>
    <property type="molecule type" value="Genomic_DNA"/>
</dbReference>
<dbReference type="InterPro" id="IPR000192">
    <property type="entry name" value="Aminotrans_V_dom"/>
</dbReference>
<keyword evidence="1" id="KW-0501">Molybdenum cofactor biosynthesis</keyword>
<dbReference type="InterPro" id="IPR005303">
    <property type="entry name" value="MOCOS_middle"/>
</dbReference>
<dbReference type="SUPFAM" id="SSF141673">
    <property type="entry name" value="MOSC N-terminal domain-like"/>
    <property type="match status" value="1"/>
</dbReference>
<dbReference type="Gene3D" id="3.40.640.10">
    <property type="entry name" value="Type I PLP-dependent aspartate aminotransferase-like (Major domain)"/>
    <property type="match status" value="1"/>
</dbReference>
<evidence type="ECO:0000259" key="4">
    <source>
        <dbReference type="Pfam" id="PF03476"/>
    </source>
</evidence>
<gene>
    <name evidence="5" type="ORF">OXX778_LOCUS1205</name>
</gene>
<dbReference type="Gene3D" id="3.90.1150.10">
    <property type="entry name" value="Aspartate Aminotransferase, domain 1"/>
    <property type="match status" value="1"/>
</dbReference>
<dbReference type="GO" id="GO:0030151">
    <property type="term" value="F:molybdenum ion binding"/>
    <property type="evidence" value="ECO:0007669"/>
    <property type="project" value="InterPro"/>
</dbReference>
<name>A0A813M4L5_9BILA</name>
<evidence type="ECO:0000256" key="1">
    <source>
        <dbReference type="ARBA" id="ARBA00023150"/>
    </source>
</evidence>
<dbReference type="SUPFAM" id="SSF53383">
    <property type="entry name" value="PLP-dependent transferases"/>
    <property type="match status" value="1"/>
</dbReference>
<dbReference type="Pfam" id="PF00266">
    <property type="entry name" value="Aminotran_5"/>
    <property type="match status" value="2"/>
</dbReference>
<organism evidence="5 6">
    <name type="scientific">Brachionus calyciflorus</name>
    <dbReference type="NCBI Taxonomy" id="104777"/>
    <lineage>
        <taxon>Eukaryota</taxon>
        <taxon>Metazoa</taxon>
        <taxon>Spiralia</taxon>
        <taxon>Gnathifera</taxon>
        <taxon>Rotifera</taxon>
        <taxon>Eurotatoria</taxon>
        <taxon>Monogononta</taxon>
        <taxon>Pseudotrocha</taxon>
        <taxon>Ploima</taxon>
        <taxon>Brachionidae</taxon>
        <taxon>Brachionus</taxon>
    </lineage>
</organism>
<sequence length="859" mass="99752">MNSLEEYKTQIEKLRLSDESNEFSYLKNQIYLDYAANSIYPSSLIKEYYERLINHDESSGSWALFSNPHSQSQSSQYTNYLIDSTRQKILKMFNTDINEYDVIFLQNATQGLKLLVESFNFENENETHNLSENNSESYFAYLNDNHTSVIGLREIVWQKSPNTKTFCISENPDSSFHLKFIENPHKKIVEKNRNSTMNNLLIIPAQSNFNGRKYDLALIDSIKKNGLDQLPEKRNYFICVDTASFTSTSYLNLDLYKPDFLVVSFYKIFGFPTGIGALIVRKTNEIKNCLNCKKYFGGGTVSVALIDDNKVCMKNCTINKNGNYQIKNNSFHEFFEDGTISYLQIVGLSLAIDKFNKLTFKIGISLIEKYVLDLTDYTLEKLNKLEHFNGQNLVEIYRKENVDFKYGPIVAFNLKNSKGKYIGYNLVNSLAQENRIHLRTGCFCNIGACQMFLNNAEKFFENFEQHGHKCGDHIDLIDGKPTGAIRISFGYASIKQDIDYFINFLIENFLETKEEILKFKLGNNLLIEKQFFKITDMFIYPVKSCRPMRIENSWPIIKDSGFKYDRSFIIIDNNGIPLIQKRFPNLTKLQPIINLHTQKMILKFENKVFELDLKDDLDKKNILYANKIAGYDQGDDVSEWLSSVFNLASKCRLLKIAENKENQNSFANKADYLLISKNSVSNLRKFLLESLDENLKNKLDELDSKKIDDFLLQQFRPNIIVEILNEQKSSDDFQTPFFEESWSQIRVMNKKFSFKIVDNCTRCQMININQNSNYLDDENNNVKTDLSFLCSSLLKQLYKLKSNSMFGIYLTQFVDKECSDEKSENYIRDFNSFDKINIGDVGITKFKANEKIVSEKANF</sequence>
<protein>
    <recommendedName>
        <fullName evidence="7">Molybdenum cofactor sulfurtransferase</fullName>
    </recommendedName>
</protein>
<comment type="caution">
    <text evidence="5">The sequence shown here is derived from an EMBL/GenBank/DDBJ whole genome shotgun (WGS) entry which is preliminary data.</text>
</comment>
<dbReference type="InterPro" id="IPR005302">
    <property type="entry name" value="MoCF_Sase_C"/>
</dbReference>
<feature type="domain" description="Aminotransferase class V" evidence="2">
    <location>
        <begin position="232"/>
        <end position="501"/>
    </location>
</feature>
<dbReference type="InterPro" id="IPR015421">
    <property type="entry name" value="PyrdxlP-dep_Trfase_major"/>
</dbReference>
<dbReference type="AlphaFoldDB" id="A0A813M4L5"/>
<evidence type="ECO:0000259" key="3">
    <source>
        <dbReference type="Pfam" id="PF03473"/>
    </source>
</evidence>
<dbReference type="GO" id="GO:0003824">
    <property type="term" value="F:catalytic activity"/>
    <property type="evidence" value="ECO:0007669"/>
    <property type="project" value="InterPro"/>
</dbReference>
<evidence type="ECO:0008006" key="7">
    <source>
        <dbReference type="Google" id="ProtNLM"/>
    </source>
</evidence>
<dbReference type="Pfam" id="PF03473">
    <property type="entry name" value="MOSC"/>
    <property type="match status" value="1"/>
</dbReference>
<feature type="domain" description="Molybdenum cofactor sulfurase middle" evidence="4">
    <location>
        <begin position="532"/>
        <end position="645"/>
    </location>
</feature>
<proteinExistence type="predicted"/>
<dbReference type="InterPro" id="IPR015422">
    <property type="entry name" value="PyrdxlP-dep_Trfase_small"/>
</dbReference>
<dbReference type="PANTHER" id="PTHR14237">
    <property type="entry name" value="MOLYBDOPTERIN COFACTOR SULFURASE MOSC"/>
    <property type="match status" value="1"/>
</dbReference>
<evidence type="ECO:0000259" key="2">
    <source>
        <dbReference type="Pfam" id="PF00266"/>
    </source>
</evidence>
<dbReference type="InterPro" id="IPR015424">
    <property type="entry name" value="PyrdxlP-dep_Trfase"/>
</dbReference>
<dbReference type="GO" id="GO:0006777">
    <property type="term" value="P:Mo-molybdopterin cofactor biosynthetic process"/>
    <property type="evidence" value="ECO:0007669"/>
    <property type="project" value="UniProtKB-KW"/>
</dbReference>
<dbReference type="GO" id="GO:0030170">
    <property type="term" value="F:pyridoxal phosphate binding"/>
    <property type="evidence" value="ECO:0007669"/>
    <property type="project" value="InterPro"/>
</dbReference>
<reference evidence="5" key="1">
    <citation type="submission" date="2021-02" db="EMBL/GenBank/DDBJ databases">
        <authorList>
            <person name="Nowell W R."/>
        </authorList>
    </citation>
    <scope>NUCLEOTIDE SEQUENCE</scope>
    <source>
        <strain evidence="5">Ploen Becks lab</strain>
    </source>
</reference>
<evidence type="ECO:0000313" key="6">
    <source>
        <dbReference type="Proteomes" id="UP000663879"/>
    </source>
</evidence>
<feature type="domain" description="MOSC" evidence="3">
    <location>
        <begin position="663"/>
        <end position="810"/>
    </location>
</feature>
<dbReference type="PANTHER" id="PTHR14237:SF80">
    <property type="entry name" value="MOLYBDENUM COFACTOR SULFURASE"/>
    <property type="match status" value="1"/>
</dbReference>
<keyword evidence="6" id="KW-1185">Reference proteome</keyword>
<feature type="domain" description="Aminotransferase class V" evidence="2">
    <location>
        <begin position="30"/>
        <end position="120"/>
    </location>
</feature>
<evidence type="ECO:0000313" key="5">
    <source>
        <dbReference type="EMBL" id="CAF0712368.1"/>
    </source>
</evidence>